<organism evidence="1">
    <name type="scientific">marine sediment metagenome</name>
    <dbReference type="NCBI Taxonomy" id="412755"/>
    <lineage>
        <taxon>unclassified sequences</taxon>
        <taxon>metagenomes</taxon>
        <taxon>ecological metagenomes</taxon>
    </lineage>
</organism>
<sequence>MYKISQPQSFIMSAPRDVTPSGLWMALSGTFAIVANKYTVVDASGEEVLAIPEMRFARIKIWNVNFGLTGVQTPTNLNNDIELGLKEIISGAKITFLLDKSGDKLVVSIADERGNTQTQDVIWDTDWNAGTIELEIFWLDKSVTFAISGTIIGSFEREDSTPKDIPNMS</sequence>
<proteinExistence type="predicted"/>
<name>A0A0F9J1N3_9ZZZZ</name>
<gene>
    <name evidence="1" type="ORF">LCGC14_1585600</name>
</gene>
<dbReference type="AlphaFoldDB" id="A0A0F9J1N3"/>
<reference evidence="1" key="1">
    <citation type="journal article" date="2015" name="Nature">
        <title>Complex archaea that bridge the gap between prokaryotes and eukaryotes.</title>
        <authorList>
            <person name="Spang A."/>
            <person name="Saw J.H."/>
            <person name="Jorgensen S.L."/>
            <person name="Zaremba-Niedzwiedzka K."/>
            <person name="Martijn J."/>
            <person name="Lind A.E."/>
            <person name="van Eijk R."/>
            <person name="Schleper C."/>
            <person name="Guy L."/>
            <person name="Ettema T.J."/>
        </authorList>
    </citation>
    <scope>NUCLEOTIDE SEQUENCE</scope>
</reference>
<evidence type="ECO:0000313" key="1">
    <source>
        <dbReference type="EMBL" id="KKM26359.1"/>
    </source>
</evidence>
<dbReference type="EMBL" id="LAZR01012531">
    <property type="protein sequence ID" value="KKM26359.1"/>
    <property type="molecule type" value="Genomic_DNA"/>
</dbReference>
<feature type="non-terminal residue" evidence="1">
    <location>
        <position position="169"/>
    </location>
</feature>
<comment type="caution">
    <text evidence="1">The sequence shown here is derived from an EMBL/GenBank/DDBJ whole genome shotgun (WGS) entry which is preliminary data.</text>
</comment>
<protein>
    <submittedName>
        <fullName evidence="1">Uncharacterized protein</fullName>
    </submittedName>
</protein>
<accession>A0A0F9J1N3</accession>